<accession>I3SFA2</accession>
<evidence type="ECO:0000313" key="10">
    <source>
        <dbReference type="EMBL" id="AFK38944.1"/>
    </source>
</evidence>
<feature type="region of interest" description="Disordered" evidence="7">
    <location>
        <begin position="46"/>
        <end position="95"/>
    </location>
</feature>
<dbReference type="PRINTS" id="PR01415">
    <property type="entry name" value="ANKYRIN"/>
</dbReference>
<feature type="repeat" description="ANK" evidence="6">
    <location>
        <begin position="269"/>
        <end position="301"/>
    </location>
</feature>
<dbReference type="PROSITE" id="PS50297">
    <property type="entry name" value="ANK_REP_REGION"/>
    <property type="match status" value="2"/>
</dbReference>
<dbReference type="Gene3D" id="1.25.40.20">
    <property type="entry name" value="Ankyrin repeat-containing domain"/>
    <property type="match status" value="1"/>
</dbReference>
<dbReference type="InterPro" id="IPR002110">
    <property type="entry name" value="Ankyrin_rpt"/>
</dbReference>
<comment type="subcellular location">
    <subcellularLocation>
        <location evidence="1">Cell membrane</location>
        <topology evidence="1">Peripheral membrane protein</topology>
        <orientation evidence="1">Cytoplasmic side</orientation>
    </subcellularLocation>
</comment>
<evidence type="ECO:0000256" key="3">
    <source>
        <dbReference type="ARBA" id="ARBA00022737"/>
    </source>
</evidence>
<dbReference type="GO" id="GO:0000062">
    <property type="term" value="F:fatty-acyl-CoA binding"/>
    <property type="evidence" value="ECO:0007669"/>
    <property type="project" value="InterPro"/>
</dbReference>
<evidence type="ECO:0000256" key="2">
    <source>
        <dbReference type="ARBA" id="ARBA00005567"/>
    </source>
</evidence>
<keyword evidence="8" id="KW-0812">Transmembrane</keyword>
<dbReference type="PANTHER" id="PTHR24119:SF0">
    <property type="entry name" value="ACYL-COA-BINDING DOMAIN-CONTAINING PROTEIN 6"/>
    <property type="match status" value="1"/>
</dbReference>
<protein>
    <recommendedName>
        <fullName evidence="9">ACB domain-containing protein</fullName>
    </recommendedName>
</protein>
<sequence length="357" mass="39196">MGEWHDWQSLLQSIFIGLIFSYLLAKLISIVVSFNNENLTITRNTNPNAVVSHDDTKQDDVVSDPGHRPEAEAESVMAEQGSIRSESVDGGDDDYDDDWEGVESTELDEAFSAATAFVAAAAADRLSQKVSNDVQLQLYGLYKIATEGPCSTAQPSPLKMTARAKWQAWRKLGAMPPEDAMQKYIDIVSELYPTWLDGAPLRSKTGDGGGPSSEARGPMGPVFSSFVYEEECGSDSKMDAIHGFAREGDMTNLLKCIESGVSVNLKDSEGRTPLHWAVDRGHLNVTELLVGKNADVNAKDNDGQTPLHYAVTCEREAIAEYLVKHSADIHSEDNDGSSSRDICSFKWPFMQHEEEVK</sequence>
<organism evidence="10">
    <name type="scientific">Medicago truncatula</name>
    <name type="common">Barrel medic</name>
    <name type="synonym">Medicago tribuloides</name>
    <dbReference type="NCBI Taxonomy" id="3880"/>
    <lineage>
        <taxon>Eukaryota</taxon>
        <taxon>Viridiplantae</taxon>
        <taxon>Streptophyta</taxon>
        <taxon>Embryophyta</taxon>
        <taxon>Tracheophyta</taxon>
        <taxon>Spermatophyta</taxon>
        <taxon>Magnoliopsida</taxon>
        <taxon>eudicotyledons</taxon>
        <taxon>Gunneridae</taxon>
        <taxon>Pentapetalae</taxon>
        <taxon>rosids</taxon>
        <taxon>fabids</taxon>
        <taxon>Fabales</taxon>
        <taxon>Fabaceae</taxon>
        <taxon>Papilionoideae</taxon>
        <taxon>50 kb inversion clade</taxon>
        <taxon>NPAAA clade</taxon>
        <taxon>Hologalegina</taxon>
        <taxon>IRL clade</taxon>
        <taxon>Trifolieae</taxon>
        <taxon>Medicago</taxon>
    </lineage>
</organism>
<dbReference type="Gene3D" id="1.20.80.10">
    <property type="match status" value="1"/>
</dbReference>
<feature type="domain" description="ACB" evidence="9">
    <location>
        <begin position="107"/>
        <end position="197"/>
    </location>
</feature>
<evidence type="ECO:0000256" key="7">
    <source>
        <dbReference type="SAM" id="MobiDB-lite"/>
    </source>
</evidence>
<dbReference type="SMART" id="SM00248">
    <property type="entry name" value="ANK"/>
    <property type="match status" value="3"/>
</dbReference>
<evidence type="ECO:0000256" key="6">
    <source>
        <dbReference type="PROSITE-ProRule" id="PRU00023"/>
    </source>
</evidence>
<evidence type="ECO:0000259" key="9">
    <source>
        <dbReference type="PROSITE" id="PS51228"/>
    </source>
</evidence>
<comment type="similarity">
    <text evidence="2">Belongs to the ACBP family.</text>
</comment>
<keyword evidence="8" id="KW-1133">Transmembrane helix</keyword>
<dbReference type="PRINTS" id="PR00689">
    <property type="entry name" value="ACOABINDINGP"/>
</dbReference>
<dbReference type="PANTHER" id="PTHR24119">
    <property type="entry name" value="ACYL-COA-BINDING DOMAIN-CONTAINING PROTEIN 6"/>
    <property type="match status" value="1"/>
</dbReference>
<dbReference type="GO" id="GO:0005886">
    <property type="term" value="C:plasma membrane"/>
    <property type="evidence" value="ECO:0007669"/>
    <property type="project" value="UniProtKB-SubCell"/>
</dbReference>
<dbReference type="EMBL" id="BT139149">
    <property type="protein sequence ID" value="AFK38944.1"/>
    <property type="molecule type" value="mRNA"/>
</dbReference>
<dbReference type="InterPro" id="IPR035984">
    <property type="entry name" value="Acyl-CoA-binding_sf"/>
</dbReference>
<feature type="repeat" description="ANK" evidence="6">
    <location>
        <begin position="302"/>
        <end position="334"/>
    </location>
</feature>
<reference evidence="10" key="1">
    <citation type="submission" date="2012-05" db="EMBL/GenBank/DDBJ databases">
        <authorList>
            <person name="Krishnakumar V."/>
            <person name="Cheung F."/>
            <person name="Xiao Y."/>
            <person name="Chan A."/>
            <person name="Moskal W.A."/>
            <person name="Town C.D."/>
        </authorList>
    </citation>
    <scope>NUCLEOTIDE SEQUENCE</scope>
</reference>
<dbReference type="InterPro" id="IPR014352">
    <property type="entry name" value="FERM/acyl-CoA-bd_prot_sf"/>
</dbReference>
<evidence type="ECO:0000256" key="4">
    <source>
        <dbReference type="ARBA" id="ARBA00023043"/>
    </source>
</evidence>
<dbReference type="InterPro" id="IPR000582">
    <property type="entry name" value="Acyl-CoA-binding_protein"/>
</dbReference>
<proteinExistence type="evidence at transcript level"/>
<keyword evidence="8" id="KW-0472">Membrane</keyword>
<evidence type="ECO:0000256" key="8">
    <source>
        <dbReference type="SAM" id="Phobius"/>
    </source>
</evidence>
<dbReference type="PROSITE" id="PS51228">
    <property type="entry name" value="ACB_2"/>
    <property type="match status" value="1"/>
</dbReference>
<dbReference type="SUPFAM" id="SSF47027">
    <property type="entry name" value="Acyl-CoA binding protein"/>
    <property type="match status" value="1"/>
</dbReference>
<dbReference type="AlphaFoldDB" id="I3SFA2"/>
<evidence type="ECO:0000256" key="5">
    <source>
        <dbReference type="ARBA" id="ARBA00023121"/>
    </source>
</evidence>
<evidence type="ECO:0000256" key="1">
    <source>
        <dbReference type="ARBA" id="ARBA00004413"/>
    </source>
</evidence>
<keyword evidence="3" id="KW-0677">Repeat</keyword>
<feature type="compositionally biased region" description="Basic and acidic residues" evidence="7">
    <location>
        <begin position="52"/>
        <end position="71"/>
    </location>
</feature>
<keyword evidence="4 6" id="KW-0040">ANK repeat</keyword>
<feature type="transmembrane region" description="Helical" evidence="8">
    <location>
        <begin position="12"/>
        <end position="34"/>
    </location>
</feature>
<keyword evidence="5" id="KW-0446">Lipid-binding</keyword>
<dbReference type="SUPFAM" id="SSF48403">
    <property type="entry name" value="Ankyrin repeat"/>
    <property type="match status" value="1"/>
</dbReference>
<dbReference type="ExpressionAtlas" id="I3SFA2">
    <property type="expression patterns" value="differential"/>
</dbReference>
<dbReference type="PROSITE" id="PS50088">
    <property type="entry name" value="ANK_REPEAT"/>
    <property type="match status" value="2"/>
</dbReference>
<name>I3SFA2_MEDTR</name>
<dbReference type="InterPro" id="IPR036770">
    <property type="entry name" value="Ankyrin_rpt-contain_sf"/>
</dbReference>
<dbReference type="Pfam" id="PF12796">
    <property type="entry name" value="Ank_2"/>
    <property type="match status" value="1"/>
</dbReference>
<dbReference type="Pfam" id="PF00887">
    <property type="entry name" value="ACBP"/>
    <property type="match status" value="1"/>
</dbReference>